<keyword evidence="3" id="KW-1185">Reference proteome</keyword>
<evidence type="ECO:0000313" key="3">
    <source>
        <dbReference type="Proteomes" id="UP000299102"/>
    </source>
</evidence>
<comment type="caution">
    <text evidence="2">The sequence shown here is derived from an EMBL/GenBank/DDBJ whole genome shotgun (WGS) entry which is preliminary data.</text>
</comment>
<protein>
    <submittedName>
        <fullName evidence="2">Uncharacterized protein</fullName>
    </submittedName>
</protein>
<name>A0A4C1ZRP3_EUMVA</name>
<evidence type="ECO:0000256" key="1">
    <source>
        <dbReference type="SAM" id="MobiDB-lite"/>
    </source>
</evidence>
<feature type="region of interest" description="Disordered" evidence="1">
    <location>
        <begin position="1"/>
        <end position="64"/>
    </location>
</feature>
<reference evidence="2 3" key="1">
    <citation type="journal article" date="2019" name="Commun. Biol.">
        <title>The bagworm genome reveals a unique fibroin gene that provides high tensile strength.</title>
        <authorList>
            <person name="Kono N."/>
            <person name="Nakamura H."/>
            <person name="Ohtoshi R."/>
            <person name="Tomita M."/>
            <person name="Numata K."/>
            <person name="Arakawa K."/>
        </authorList>
    </citation>
    <scope>NUCLEOTIDE SEQUENCE [LARGE SCALE GENOMIC DNA]</scope>
</reference>
<gene>
    <name evidence="2" type="ORF">EVAR_67367_1</name>
</gene>
<sequence length="98" mass="10748">MTSTSMSASTARLARLAGSSQRTASSSAAHADSFSARIAAAPPSRQPRRHQHHRRRPVPPDAPALRVCPHLITPLNHHRCSLSRSRHSFKVVIQFVVL</sequence>
<feature type="compositionally biased region" description="Basic residues" evidence="1">
    <location>
        <begin position="46"/>
        <end position="57"/>
    </location>
</feature>
<dbReference type="EMBL" id="BGZK01002098">
    <property type="protein sequence ID" value="GBP90620.1"/>
    <property type="molecule type" value="Genomic_DNA"/>
</dbReference>
<feature type="compositionally biased region" description="Low complexity" evidence="1">
    <location>
        <begin position="1"/>
        <end position="36"/>
    </location>
</feature>
<dbReference type="AlphaFoldDB" id="A0A4C1ZRP3"/>
<proteinExistence type="predicted"/>
<dbReference type="Proteomes" id="UP000299102">
    <property type="component" value="Unassembled WGS sequence"/>
</dbReference>
<evidence type="ECO:0000313" key="2">
    <source>
        <dbReference type="EMBL" id="GBP90620.1"/>
    </source>
</evidence>
<accession>A0A4C1ZRP3</accession>
<organism evidence="2 3">
    <name type="scientific">Eumeta variegata</name>
    <name type="common">Bagworm moth</name>
    <name type="synonym">Eumeta japonica</name>
    <dbReference type="NCBI Taxonomy" id="151549"/>
    <lineage>
        <taxon>Eukaryota</taxon>
        <taxon>Metazoa</taxon>
        <taxon>Ecdysozoa</taxon>
        <taxon>Arthropoda</taxon>
        <taxon>Hexapoda</taxon>
        <taxon>Insecta</taxon>
        <taxon>Pterygota</taxon>
        <taxon>Neoptera</taxon>
        <taxon>Endopterygota</taxon>
        <taxon>Lepidoptera</taxon>
        <taxon>Glossata</taxon>
        <taxon>Ditrysia</taxon>
        <taxon>Tineoidea</taxon>
        <taxon>Psychidae</taxon>
        <taxon>Oiketicinae</taxon>
        <taxon>Eumeta</taxon>
    </lineage>
</organism>